<dbReference type="SUPFAM" id="SSF50630">
    <property type="entry name" value="Acid proteases"/>
    <property type="match status" value="1"/>
</dbReference>
<evidence type="ECO:0000313" key="1">
    <source>
        <dbReference type="Proteomes" id="UP000694864"/>
    </source>
</evidence>
<reference evidence="1" key="1">
    <citation type="journal article" date="2014" name="Nat. Commun.">
        <title>The emerging biofuel crop Camelina sativa retains a highly undifferentiated hexaploid genome structure.</title>
        <authorList>
            <person name="Kagale S."/>
            <person name="Koh C."/>
            <person name="Nixon J."/>
            <person name="Bollina V."/>
            <person name="Clarke W.E."/>
            <person name="Tuteja R."/>
            <person name="Spillane C."/>
            <person name="Robinson S.J."/>
            <person name="Links M.G."/>
            <person name="Clarke C."/>
            <person name="Higgins E.E."/>
            <person name="Huebert T."/>
            <person name="Sharpe A.G."/>
            <person name="Parkin I.A."/>
        </authorList>
    </citation>
    <scope>NUCLEOTIDE SEQUENCE [LARGE SCALE GENOMIC DNA]</scope>
    <source>
        <strain evidence="1">cv. DH55</strain>
    </source>
</reference>
<name>A0ABM0XSL3_CAMSA</name>
<dbReference type="InterPro" id="IPR021109">
    <property type="entry name" value="Peptidase_aspartic_dom_sf"/>
</dbReference>
<dbReference type="Pfam" id="PF13650">
    <property type="entry name" value="Asp_protease_2"/>
    <property type="match status" value="1"/>
</dbReference>
<dbReference type="PANTHER" id="PTHR33240:SF8">
    <property type="entry name" value="OS03G0439900 PROTEIN"/>
    <property type="match status" value="1"/>
</dbReference>
<dbReference type="GeneID" id="104768197"/>
<gene>
    <name evidence="2" type="primary">LOC104768197</name>
</gene>
<evidence type="ECO:0000313" key="2">
    <source>
        <dbReference type="RefSeq" id="XP_010490424.1"/>
    </source>
</evidence>
<protein>
    <submittedName>
        <fullName evidence="2">Uncharacterized protein LOC104768197</fullName>
    </submittedName>
</protein>
<organism evidence="1 2">
    <name type="scientific">Camelina sativa</name>
    <name type="common">False flax</name>
    <name type="synonym">Myagrum sativum</name>
    <dbReference type="NCBI Taxonomy" id="90675"/>
    <lineage>
        <taxon>Eukaryota</taxon>
        <taxon>Viridiplantae</taxon>
        <taxon>Streptophyta</taxon>
        <taxon>Embryophyta</taxon>
        <taxon>Tracheophyta</taxon>
        <taxon>Spermatophyta</taxon>
        <taxon>Magnoliopsida</taxon>
        <taxon>eudicotyledons</taxon>
        <taxon>Gunneridae</taxon>
        <taxon>Pentapetalae</taxon>
        <taxon>rosids</taxon>
        <taxon>malvids</taxon>
        <taxon>Brassicales</taxon>
        <taxon>Brassicaceae</taxon>
        <taxon>Camelineae</taxon>
        <taxon>Camelina</taxon>
    </lineage>
</organism>
<accession>A0ABM0XSL3</accession>
<sequence>MGDFDVERVLVDTGSTVNVICWQTLEKMGVTLEQLKPESRTLTGYDGVTKLSMGDVKLQVRAGGLSRKTKFEVIDSPSVYNAILGYRGYTRCRPYHRPITSASSSQPPQEFAHFMVTRG</sequence>
<keyword evidence="1" id="KW-1185">Reference proteome</keyword>
<dbReference type="CDD" id="cd00303">
    <property type="entry name" value="retropepsin_like"/>
    <property type="match status" value="1"/>
</dbReference>
<dbReference type="PANTHER" id="PTHR33240">
    <property type="entry name" value="OS08G0508500 PROTEIN"/>
    <property type="match status" value="1"/>
</dbReference>
<dbReference type="Proteomes" id="UP000694864">
    <property type="component" value="Chromosome 19"/>
</dbReference>
<dbReference type="RefSeq" id="XP_010490424.1">
    <property type="nucleotide sequence ID" value="XM_010492122.1"/>
</dbReference>
<proteinExistence type="predicted"/>
<dbReference type="Gene3D" id="2.40.70.10">
    <property type="entry name" value="Acid Proteases"/>
    <property type="match status" value="1"/>
</dbReference>
<reference evidence="2" key="2">
    <citation type="submission" date="2025-08" db="UniProtKB">
        <authorList>
            <consortium name="RefSeq"/>
        </authorList>
    </citation>
    <scope>IDENTIFICATION</scope>
    <source>
        <tissue evidence="2">Leaf</tissue>
    </source>
</reference>